<name>A0A388M5S2_CHABU</name>
<reference evidence="2 3" key="1">
    <citation type="journal article" date="2018" name="Cell">
        <title>The Chara Genome: Secondary Complexity and Implications for Plant Terrestrialization.</title>
        <authorList>
            <person name="Nishiyama T."/>
            <person name="Sakayama H."/>
            <person name="Vries J.D."/>
            <person name="Buschmann H."/>
            <person name="Saint-Marcoux D."/>
            <person name="Ullrich K.K."/>
            <person name="Haas F.B."/>
            <person name="Vanderstraeten L."/>
            <person name="Becker D."/>
            <person name="Lang D."/>
            <person name="Vosolsobe S."/>
            <person name="Rombauts S."/>
            <person name="Wilhelmsson P.K.I."/>
            <person name="Janitza P."/>
            <person name="Kern R."/>
            <person name="Heyl A."/>
            <person name="Rumpler F."/>
            <person name="Villalobos L.I.A.C."/>
            <person name="Clay J.M."/>
            <person name="Skokan R."/>
            <person name="Toyoda A."/>
            <person name="Suzuki Y."/>
            <person name="Kagoshima H."/>
            <person name="Schijlen E."/>
            <person name="Tajeshwar N."/>
            <person name="Catarino B."/>
            <person name="Hetherington A.J."/>
            <person name="Saltykova A."/>
            <person name="Bonnot C."/>
            <person name="Breuninger H."/>
            <person name="Symeonidi A."/>
            <person name="Radhakrishnan G.V."/>
            <person name="Van Nieuwerburgh F."/>
            <person name="Deforce D."/>
            <person name="Chang C."/>
            <person name="Karol K.G."/>
            <person name="Hedrich R."/>
            <person name="Ulvskov P."/>
            <person name="Glockner G."/>
            <person name="Delwiche C.F."/>
            <person name="Petrasek J."/>
            <person name="Van de Peer Y."/>
            <person name="Friml J."/>
            <person name="Beilby M."/>
            <person name="Dolan L."/>
            <person name="Kohara Y."/>
            <person name="Sugano S."/>
            <person name="Fujiyama A."/>
            <person name="Delaux P.-M."/>
            <person name="Quint M."/>
            <person name="TheiBen G."/>
            <person name="Hagemann M."/>
            <person name="Harholt J."/>
            <person name="Dunand C."/>
            <person name="Zachgo S."/>
            <person name="Langdale J."/>
            <person name="Maumus F."/>
            <person name="Straeten D.V.D."/>
            <person name="Gould S.B."/>
            <person name="Rensing S.A."/>
        </authorList>
    </citation>
    <scope>NUCLEOTIDE SEQUENCE [LARGE SCALE GENOMIC DNA]</scope>
    <source>
        <strain evidence="2 3">S276</strain>
    </source>
</reference>
<organism evidence="2 3">
    <name type="scientific">Chara braunii</name>
    <name type="common">Braun's stonewort</name>
    <dbReference type="NCBI Taxonomy" id="69332"/>
    <lineage>
        <taxon>Eukaryota</taxon>
        <taxon>Viridiplantae</taxon>
        <taxon>Streptophyta</taxon>
        <taxon>Charophyceae</taxon>
        <taxon>Charales</taxon>
        <taxon>Characeae</taxon>
        <taxon>Chara</taxon>
    </lineage>
</organism>
<feature type="compositionally biased region" description="Basic and acidic residues" evidence="1">
    <location>
        <begin position="213"/>
        <end position="223"/>
    </location>
</feature>
<feature type="compositionally biased region" description="Polar residues" evidence="1">
    <location>
        <begin position="251"/>
        <end position="261"/>
    </location>
</feature>
<gene>
    <name evidence="2" type="ORF">CBR_g49778</name>
</gene>
<feature type="region of interest" description="Disordered" evidence="1">
    <location>
        <begin position="163"/>
        <end position="261"/>
    </location>
</feature>
<evidence type="ECO:0000313" key="2">
    <source>
        <dbReference type="EMBL" id="GBG89928.1"/>
    </source>
</evidence>
<protein>
    <submittedName>
        <fullName evidence="2">Uncharacterized protein</fullName>
    </submittedName>
</protein>
<sequence length="261" mass="28339">MLTVKCHWARYYSNRKLEIYNEISLVLAQAWSEEAKTDNTLVGLLCGGIAEGGRATIPYEILTFLSQLVDDLPTSIISFNPSNPSEAGPVTVERTLTPTVIWPNCTEDVGQYLSDHDPTAWCYLDLNELAPDNSNLNEYWNAHLAHGEVSSDDDPSRIAIAGLSTEEESEARSTTKEEEEALAPEPQEAPPVRAPPAARGGSALNPEVPSDTASRHDSAESSCRRHRSRSASPSSTSPFVLRPRPPPRTGAPSSSHLPPPS</sequence>
<evidence type="ECO:0000313" key="3">
    <source>
        <dbReference type="Proteomes" id="UP000265515"/>
    </source>
</evidence>
<comment type="caution">
    <text evidence="2">The sequence shown here is derived from an EMBL/GenBank/DDBJ whole genome shotgun (WGS) entry which is preliminary data.</text>
</comment>
<dbReference type="EMBL" id="BFEA01000771">
    <property type="protein sequence ID" value="GBG89928.1"/>
    <property type="molecule type" value="Genomic_DNA"/>
</dbReference>
<dbReference type="AlphaFoldDB" id="A0A388M5S2"/>
<proteinExistence type="predicted"/>
<dbReference type="STRING" id="69332.A0A388M5S2"/>
<keyword evidence="3" id="KW-1185">Reference proteome</keyword>
<evidence type="ECO:0000256" key="1">
    <source>
        <dbReference type="SAM" id="MobiDB-lite"/>
    </source>
</evidence>
<accession>A0A388M5S2</accession>
<dbReference type="Proteomes" id="UP000265515">
    <property type="component" value="Unassembled WGS sequence"/>
</dbReference>
<dbReference type="Gramene" id="GBG89928">
    <property type="protein sequence ID" value="GBG89928"/>
    <property type="gene ID" value="CBR_g49778"/>
</dbReference>